<organism evidence="7 8">
    <name type="scientific">Proteiniclasticum ruminis</name>
    <dbReference type="NCBI Taxonomy" id="398199"/>
    <lineage>
        <taxon>Bacteria</taxon>
        <taxon>Bacillati</taxon>
        <taxon>Bacillota</taxon>
        <taxon>Clostridia</taxon>
        <taxon>Eubacteriales</taxon>
        <taxon>Clostridiaceae</taxon>
        <taxon>Proteiniclasticum</taxon>
    </lineage>
</organism>
<evidence type="ECO:0000256" key="2">
    <source>
        <dbReference type="ARBA" id="ARBA00023210"/>
    </source>
</evidence>
<dbReference type="HAMAP" id="MF_00267">
    <property type="entry name" value="MinC"/>
    <property type="match status" value="1"/>
</dbReference>
<dbReference type="RefSeq" id="WP_031575898.1">
    <property type="nucleotide sequence ID" value="NZ_FNDZ01000004.1"/>
</dbReference>
<dbReference type="InterPro" id="IPR016098">
    <property type="entry name" value="CAP/MinC_C"/>
</dbReference>
<keyword evidence="2 5" id="KW-0717">Septation</keyword>
<dbReference type="EMBL" id="FNDZ01000004">
    <property type="protein sequence ID" value="SDI79370.1"/>
    <property type="molecule type" value="Genomic_DNA"/>
</dbReference>
<evidence type="ECO:0000259" key="6">
    <source>
        <dbReference type="Pfam" id="PF03775"/>
    </source>
</evidence>
<dbReference type="SUPFAM" id="SSF63848">
    <property type="entry name" value="Cell-division inhibitor MinC, C-terminal domain"/>
    <property type="match status" value="1"/>
</dbReference>
<dbReference type="GO" id="GO:1901891">
    <property type="term" value="P:regulation of cell septum assembly"/>
    <property type="evidence" value="ECO:0007669"/>
    <property type="project" value="InterPro"/>
</dbReference>
<evidence type="ECO:0000313" key="8">
    <source>
        <dbReference type="Proteomes" id="UP000183255"/>
    </source>
</evidence>
<dbReference type="GO" id="GO:0000917">
    <property type="term" value="P:division septum assembly"/>
    <property type="evidence" value="ECO:0007669"/>
    <property type="project" value="UniProtKB-KW"/>
</dbReference>
<comment type="subunit">
    <text evidence="4 5">Interacts with MinD and FtsZ.</text>
</comment>
<dbReference type="Gene3D" id="2.160.20.70">
    <property type="match status" value="1"/>
</dbReference>
<dbReference type="InterPro" id="IPR013033">
    <property type="entry name" value="MinC"/>
</dbReference>
<evidence type="ECO:0000256" key="1">
    <source>
        <dbReference type="ARBA" id="ARBA00022618"/>
    </source>
</evidence>
<reference evidence="7 8" key="1">
    <citation type="submission" date="2016-10" db="EMBL/GenBank/DDBJ databases">
        <authorList>
            <person name="de Groot N.N."/>
        </authorList>
    </citation>
    <scope>NUCLEOTIDE SEQUENCE [LARGE SCALE GENOMIC DNA]</scope>
    <source>
        <strain evidence="7 8">CGMCC 1.5058</strain>
    </source>
</reference>
<evidence type="ECO:0000256" key="3">
    <source>
        <dbReference type="ARBA" id="ARBA00023306"/>
    </source>
</evidence>
<protein>
    <recommendedName>
        <fullName evidence="5">Probable septum site-determining protein MinC</fullName>
    </recommendedName>
</protein>
<keyword evidence="1 5" id="KW-0132">Cell division</keyword>
<comment type="function">
    <text evidence="5">Cell division inhibitor that blocks the formation of polar Z ring septums. Rapidly oscillates between the poles of the cell to destabilize FtsZ filaments that have formed before they mature into polar Z rings. Prevents FtsZ polymerization.</text>
</comment>
<dbReference type="Proteomes" id="UP000183255">
    <property type="component" value="Unassembled WGS sequence"/>
</dbReference>
<name>A0A1G8NIN6_9CLOT</name>
<dbReference type="NCBIfam" id="TIGR01222">
    <property type="entry name" value="minC"/>
    <property type="match status" value="1"/>
</dbReference>
<comment type="similarity">
    <text evidence="5">Belongs to the MinC family.</text>
</comment>
<dbReference type="Pfam" id="PF03775">
    <property type="entry name" value="MinC_C"/>
    <property type="match status" value="1"/>
</dbReference>
<dbReference type="GO" id="GO:0000902">
    <property type="term" value="P:cell morphogenesis"/>
    <property type="evidence" value="ECO:0007669"/>
    <property type="project" value="InterPro"/>
</dbReference>
<accession>A0A1G8NIN6</accession>
<gene>
    <name evidence="5" type="primary">minC</name>
    <name evidence="7" type="ORF">SAMN05421804_104200</name>
</gene>
<dbReference type="InterPro" id="IPR036145">
    <property type="entry name" value="MinC_C_sf"/>
</dbReference>
<dbReference type="PANTHER" id="PTHR34108:SF1">
    <property type="entry name" value="SEPTUM SITE-DETERMINING PROTEIN MINC"/>
    <property type="match status" value="1"/>
</dbReference>
<dbReference type="InterPro" id="IPR005526">
    <property type="entry name" value="Septum_form_inhib_MinC_C"/>
</dbReference>
<dbReference type="AlphaFoldDB" id="A0A1G8NIN6"/>
<dbReference type="PANTHER" id="PTHR34108">
    <property type="entry name" value="SEPTUM SITE-DETERMINING PROTEIN MINC"/>
    <property type="match status" value="1"/>
</dbReference>
<evidence type="ECO:0000313" key="7">
    <source>
        <dbReference type="EMBL" id="SDI79370.1"/>
    </source>
</evidence>
<sequence>MSTMDRIQMKGNRKGLNLIINLLEFNSFEELIEAVKSKLEPVKNFYSGNAVFVTTYPIRLKEEEKALLEKLLYDTIALSSVTFEESNRKEDLPSIFDGVEEGQTKFITRSLRGGQMVEFKGNVVVVGDVHIGAEIFAEGNIVILGQLKGRAFAGTSGNEKAFVAALKLTPALMSIAGTFARSAENEPNFPEVAKLVDGNIYVEPYIPTKFEY</sequence>
<dbReference type="Gene3D" id="3.30.160.540">
    <property type="match status" value="1"/>
</dbReference>
<evidence type="ECO:0000256" key="4">
    <source>
        <dbReference type="ARBA" id="ARBA00046874"/>
    </source>
</evidence>
<proteinExistence type="inferred from homology"/>
<feature type="domain" description="Septum formation inhibitor MinC C-terminal" evidence="6">
    <location>
        <begin position="106"/>
        <end position="202"/>
    </location>
</feature>
<evidence type="ECO:0000256" key="5">
    <source>
        <dbReference type="HAMAP-Rule" id="MF_00267"/>
    </source>
</evidence>
<keyword evidence="3 5" id="KW-0131">Cell cycle</keyword>